<evidence type="ECO:0000313" key="1">
    <source>
        <dbReference type="EMBL" id="KAL0267873.1"/>
    </source>
</evidence>
<sequence>MEFRIREEMMTEEIRCEDGPLPPEDAASMWKRDETRQMYAFSAYYDVRLEPYHYVRVIGLLPRNASLYCQVRTCAN</sequence>
<organism evidence="1">
    <name type="scientific">Menopon gallinae</name>
    <name type="common">poultry shaft louse</name>
    <dbReference type="NCBI Taxonomy" id="328185"/>
    <lineage>
        <taxon>Eukaryota</taxon>
        <taxon>Metazoa</taxon>
        <taxon>Ecdysozoa</taxon>
        <taxon>Arthropoda</taxon>
        <taxon>Hexapoda</taxon>
        <taxon>Insecta</taxon>
        <taxon>Pterygota</taxon>
        <taxon>Neoptera</taxon>
        <taxon>Paraneoptera</taxon>
        <taxon>Psocodea</taxon>
        <taxon>Troctomorpha</taxon>
        <taxon>Phthiraptera</taxon>
        <taxon>Amblycera</taxon>
        <taxon>Menoponidae</taxon>
        <taxon>Menopon</taxon>
    </lineage>
</organism>
<reference evidence="1" key="1">
    <citation type="journal article" date="2024" name="Gigascience">
        <title>Chromosome-level genome of the poultry shaft louse Menopon gallinae provides insight into the host-switching and adaptive evolution of parasitic lice.</title>
        <authorList>
            <person name="Xu Y."/>
            <person name="Ma L."/>
            <person name="Liu S."/>
            <person name="Liang Y."/>
            <person name="Liu Q."/>
            <person name="He Z."/>
            <person name="Tian L."/>
            <person name="Duan Y."/>
            <person name="Cai W."/>
            <person name="Li H."/>
            <person name="Song F."/>
        </authorList>
    </citation>
    <scope>NUCLEOTIDE SEQUENCE</scope>
    <source>
        <strain evidence="1">Cailab_2023a</strain>
    </source>
</reference>
<dbReference type="AlphaFoldDB" id="A0AAW2HEE5"/>
<dbReference type="EMBL" id="JARGDH010000005">
    <property type="protein sequence ID" value="KAL0267873.1"/>
    <property type="molecule type" value="Genomic_DNA"/>
</dbReference>
<accession>A0AAW2HEE5</accession>
<comment type="caution">
    <text evidence="1">The sequence shown here is derived from an EMBL/GenBank/DDBJ whole genome shotgun (WGS) entry which is preliminary data.</text>
</comment>
<gene>
    <name evidence="1" type="ORF">PYX00_010021</name>
</gene>
<proteinExistence type="predicted"/>
<protein>
    <submittedName>
        <fullName evidence="1">Uncharacterized protein</fullName>
    </submittedName>
</protein>
<name>A0AAW2HEE5_9NEOP</name>